<dbReference type="SUPFAM" id="SSF109854">
    <property type="entry name" value="DinB/YfiT-like putative metalloenzymes"/>
    <property type="match status" value="1"/>
</dbReference>
<protein>
    <submittedName>
        <fullName evidence="2">TIGR03086 family protein</fullName>
    </submittedName>
</protein>
<dbReference type="EMBL" id="FOBF01000014">
    <property type="protein sequence ID" value="SEM54253.1"/>
    <property type="molecule type" value="Genomic_DNA"/>
</dbReference>
<dbReference type="Proteomes" id="UP000198953">
    <property type="component" value="Unassembled WGS sequence"/>
</dbReference>
<dbReference type="RefSeq" id="WP_091103537.1">
    <property type="nucleotide sequence ID" value="NZ_FOBF01000014.1"/>
</dbReference>
<dbReference type="InterPro" id="IPR017520">
    <property type="entry name" value="CHP03086"/>
</dbReference>
<dbReference type="Pfam" id="PF11716">
    <property type="entry name" value="MDMPI_N"/>
    <property type="match status" value="1"/>
</dbReference>
<dbReference type="AlphaFoldDB" id="A0A1H7Z7T7"/>
<dbReference type="GO" id="GO:0046872">
    <property type="term" value="F:metal ion binding"/>
    <property type="evidence" value="ECO:0007669"/>
    <property type="project" value="InterPro"/>
</dbReference>
<dbReference type="Gene3D" id="1.20.120.450">
    <property type="entry name" value="dinb family like domain"/>
    <property type="match status" value="1"/>
</dbReference>
<evidence type="ECO:0000313" key="2">
    <source>
        <dbReference type="EMBL" id="SEM54253.1"/>
    </source>
</evidence>
<dbReference type="NCBIfam" id="TIGR03086">
    <property type="entry name" value="TIGR03086 family metal-binding protein"/>
    <property type="match status" value="1"/>
</dbReference>
<accession>A0A1H7Z7T7</accession>
<evidence type="ECO:0000313" key="3">
    <source>
        <dbReference type="Proteomes" id="UP000198953"/>
    </source>
</evidence>
<dbReference type="STRING" id="46177.SAMN05660976_05431"/>
<feature type="domain" description="Mycothiol-dependent maleylpyruvate isomerase metal-binding" evidence="1">
    <location>
        <begin position="9"/>
        <end position="59"/>
    </location>
</feature>
<dbReference type="InterPro" id="IPR034660">
    <property type="entry name" value="DinB/YfiT-like"/>
</dbReference>
<sequence>MNLLPMMKDAAERTSALVRSIRDDELTLPTPCSEYDVKGVLAHLEWVASMFESAGRGEEPPAQGEYSGDFPERAQRMIAAWERPEAWEGVSPGMGLPKPVLAHMCLTDLVVHGWDLARATGRPYEAPEDAVAELLPFARQMAPMGRERGAFGPEVEVPAEAPAFDRLLGLIGRDPAWKP</sequence>
<dbReference type="InterPro" id="IPR024344">
    <property type="entry name" value="MDMPI_metal-binding"/>
</dbReference>
<proteinExistence type="predicted"/>
<organism evidence="2 3">
    <name type="scientific">Nonomuraea pusilla</name>
    <dbReference type="NCBI Taxonomy" id="46177"/>
    <lineage>
        <taxon>Bacteria</taxon>
        <taxon>Bacillati</taxon>
        <taxon>Actinomycetota</taxon>
        <taxon>Actinomycetes</taxon>
        <taxon>Streptosporangiales</taxon>
        <taxon>Streptosporangiaceae</taxon>
        <taxon>Nonomuraea</taxon>
    </lineage>
</organism>
<dbReference type="OrthoDB" id="5185819at2"/>
<reference evidence="2 3" key="1">
    <citation type="submission" date="2016-10" db="EMBL/GenBank/DDBJ databases">
        <authorList>
            <person name="de Groot N.N."/>
        </authorList>
    </citation>
    <scope>NUCLEOTIDE SEQUENCE [LARGE SCALE GENOMIC DNA]</scope>
    <source>
        <strain evidence="2 3">DSM 43357</strain>
    </source>
</reference>
<keyword evidence="3" id="KW-1185">Reference proteome</keyword>
<name>A0A1H7Z7T7_9ACTN</name>
<dbReference type="NCBIfam" id="TIGR03083">
    <property type="entry name" value="maleylpyruvate isomerase family mycothiol-dependent enzyme"/>
    <property type="match status" value="1"/>
</dbReference>
<dbReference type="InterPro" id="IPR017517">
    <property type="entry name" value="Maleyloyr_isom"/>
</dbReference>
<evidence type="ECO:0000259" key="1">
    <source>
        <dbReference type="Pfam" id="PF11716"/>
    </source>
</evidence>
<gene>
    <name evidence="2" type="ORF">SAMN05660976_05431</name>
</gene>